<dbReference type="EnsemblMetazoa" id="XM_032597495">
    <property type="protein sequence ID" value="XP_032453386"/>
    <property type="gene ID" value="LOC100679348"/>
</dbReference>
<dbReference type="Pfam" id="PF01757">
    <property type="entry name" value="Acyl_transf_3"/>
    <property type="match status" value="1"/>
</dbReference>
<dbReference type="GO" id="GO:0016747">
    <property type="term" value="F:acyltransferase activity, transferring groups other than amino-acyl groups"/>
    <property type="evidence" value="ECO:0007669"/>
    <property type="project" value="InterPro"/>
</dbReference>
<keyword evidence="1" id="KW-0472">Membrane</keyword>
<feature type="signal peptide" evidence="2">
    <location>
        <begin position="1"/>
        <end position="25"/>
    </location>
</feature>
<evidence type="ECO:0000313" key="5">
    <source>
        <dbReference type="Proteomes" id="UP000002358"/>
    </source>
</evidence>
<reference evidence="4" key="1">
    <citation type="submission" date="2021-01" db="UniProtKB">
        <authorList>
            <consortium name="EnsemblMetazoa"/>
        </authorList>
    </citation>
    <scope>IDENTIFICATION</scope>
</reference>
<evidence type="ECO:0000256" key="1">
    <source>
        <dbReference type="SAM" id="Phobius"/>
    </source>
</evidence>
<feature type="domain" description="Nose resistant-to-fluoxetine protein N-terminal" evidence="3">
    <location>
        <begin position="70"/>
        <end position="187"/>
    </location>
</feature>
<dbReference type="PANTHER" id="PTHR11161">
    <property type="entry name" value="O-ACYLTRANSFERASE"/>
    <property type="match status" value="1"/>
</dbReference>
<keyword evidence="2" id="KW-0732">Signal</keyword>
<feature type="transmembrane region" description="Helical" evidence="1">
    <location>
        <begin position="303"/>
        <end position="324"/>
    </location>
</feature>
<name>A0A7M7QSY5_NASVI</name>
<dbReference type="OrthoDB" id="207378at2759"/>
<keyword evidence="1" id="KW-1133">Transmembrane helix</keyword>
<organism evidence="4 5">
    <name type="scientific">Nasonia vitripennis</name>
    <name type="common">Parasitic wasp</name>
    <dbReference type="NCBI Taxonomy" id="7425"/>
    <lineage>
        <taxon>Eukaryota</taxon>
        <taxon>Metazoa</taxon>
        <taxon>Ecdysozoa</taxon>
        <taxon>Arthropoda</taxon>
        <taxon>Hexapoda</taxon>
        <taxon>Insecta</taxon>
        <taxon>Pterygota</taxon>
        <taxon>Neoptera</taxon>
        <taxon>Endopterygota</taxon>
        <taxon>Hymenoptera</taxon>
        <taxon>Apocrita</taxon>
        <taxon>Proctotrupomorpha</taxon>
        <taxon>Chalcidoidea</taxon>
        <taxon>Pteromalidae</taxon>
        <taxon>Pteromalinae</taxon>
        <taxon>Nasonia</taxon>
    </lineage>
</organism>
<keyword evidence="1" id="KW-0812">Transmembrane</keyword>
<evidence type="ECO:0000256" key="2">
    <source>
        <dbReference type="SAM" id="SignalP"/>
    </source>
</evidence>
<dbReference type="RefSeq" id="XP_032453386.1">
    <property type="nucleotide sequence ID" value="XM_032597495.1"/>
</dbReference>
<feature type="chain" id="PRO_5029523798" description="Nose resistant-to-fluoxetine protein N-terminal domain-containing protein" evidence="2">
    <location>
        <begin position="26"/>
        <end position="421"/>
    </location>
</feature>
<dbReference type="GeneID" id="100679348"/>
<proteinExistence type="predicted"/>
<accession>A0A7M7QSY5</accession>
<dbReference type="PANTHER" id="PTHR11161:SF0">
    <property type="entry name" value="O-ACYLTRANSFERASE LIKE PROTEIN"/>
    <property type="match status" value="1"/>
</dbReference>
<dbReference type="Pfam" id="PF20146">
    <property type="entry name" value="NRF"/>
    <property type="match status" value="1"/>
</dbReference>
<dbReference type="InterPro" id="IPR002656">
    <property type="entry name" value="Acyl_transf_3_dom"/>
</dbReference>
<protein>
    <recommendedName>
        <fullName evidence="3">Nose resistant-to-fluoxetine protein N-terminal domain-containing protein</fullName>
    </recommendedName>
</protein>
<feature type="transmembrane region" description="Helical" evidence="1">
    <location>
        <begin position="199"/>
        <end position="220"/>
    </location>
</feature>
<dbReference type="InterPro" id="IPR052728">
    <property type="entry name" value="O2_lipid_transport_reg"/>
</dbReference>
<sequence length="421" mass="48541">MSCRSMQTCFLLSLSLQLFFLVVTADSSKNNYGGEYLENAFIEENLRLLSPESVLKSIEIVQSDVKDVVNFSCTKDLQVWKGQLENRESWALKMRDASSKIPAGLFHGNLVDLGMYDECVEAGGRFCTYEINPTRQKTAFLLAPMLSVCLPRSCTADDVIQLVNRTIEANEKLKSQGITMASTACLTIDPKDSNALVHFWYIVLSIYTGFIVLCTLCDLANRCYGVEWKGWQTLERLSMLKTGANILITKPQDDDLTVIHGLRVISTAWIVLVHEYMAQFYAVNLNVLDIAKWFSSWKSLFPLVGLYSVDTFFTISGFLTAYAFFKQRQKNKKFKILHYYSHRFIRLTLPVVVFLICTYVFINGSGARYEWLRDIFVVGIQSKWWSFLLYIQNFVQKDDFVRLIVLLIFYNKPRLRCFLWQ</sequence>
<keyword evidence="5" id="KW-1185">Reference proteome</keyword>
<dbReference type="SMART" id="SM00703">
    <property type="entry name" value="NRF"/>
    <property type="match status" value="1"/>
</dbReference>
<evidence type="ECO:0000313" key="4">
    <source>
        <dbReference type="EnsemblMetazoa" id="XP_032453386"/>
    </source>
</evidence>
<feature type="transmembrane region" description="Helical" evidence="1">
    <location>
        <begin position="264"/>
        <end position="283"/>
    </location>
</feature>
<dbReference type="InterPro" id="IPR006621">
    <property type="entry name" value="Nose-resist-to-fluoxetine_N"/>
</dbReference>
<feature type="transmembrane region" description="Helical" evidence="1">
    <location>
        <begin position="344"/>
        <end position="362"/>
    </location>
</feature>
<dbReference type="AlphaFoldDB" id="A0A7M7QSY5"/>
<dbReference type="InParanoid" id="A0A7M7QSY5"/>
<dbReference type="Proteomes" id="UP000002358">
    <property type="component" value="Chromosome 1"/>
</dbReference>
<dbReference type="KEGG" id="nvi:100679348"/>
<evidence type="ECO:0000259" key="3">
    <source>
        <dbReference type="SMART" id="SM00703"/>
    </source>
</evidence>